<reference evidence="3 4" key="1">
    <citation type="journal article" date="2021" name="Genome Biol.">
        <title>AFLAP: assembly-free linkage analysis pipeline using k-mers from genome sequencing data.</title>
        <authorList>
            <person name="Fletcher K."/>
            <person name="Zhang L."/>
            <person name="Gil J."/>
            <person name="Han R."/>
            <person name="Cavanaugh K."/>
            <person name="Michelmore R."/>
        </authorList>
    </citation>
    <scope>NUCLEOTIDE SEQUENCE [LARGE SCALE GENOMIC DNA]</scope>
    <source>
        <strain evidence="3 4">SF5</strain>
    </source>
</reference>
<protein>
    <submittedName>
        <fullName evidence="3">Uncharacterized protein</fullName>
    </submittedName>
</protein>
<dbReference type="Proteomes" id="UP000294530">
    <property type="component" value="Unassembled WGS sequence"/>
</dbReference>
<proteinExistence type="predicted"/>
<dbReference type="GeneID" id="94351530"/>
<feature type="region of interest" description="Disordered" evidence="1">
    <location>
        <begin position="20"/>
        <end position="64"/>
    </location>
</feature>
<comment type="caution">
    <text evidence="3">The sequence shown here is derived from an EMBL/GenBank/DDBJ whole genome shotgun (WGS) entry which is preliminary data.</text>
</comment>
<evidence type="ECO:0000256" key="1">
    <source>
        <dbReference type="SAM" id="MobiDB-lite"/>
    </source>
</evidence>
<reference evidence="3" key="2">
    <citation type="submission" date="2021-07" db="EMBL/GenBank/DDBJ databases">
        <authorList>
            <person name="Fletcher K."/>
        </authorList>
    </citation>
    <scope>NUCLEOTIDE SEQUENCE</scope>
    <source>
        <strain evidence="3">SF5</strain>
    </source>
</reference>
<gene>
    <name evidence="2" type="ORF">CCR75_007802</name>
    <name evidence="3" type="ORF">CCR75_007805</name>
</gene>
<evidence type="ECO:0000313" key="3">
    <source>
        <dbReference type="EMBL" id="TDH73806.1"/>
    </source>
</evidence>
<evidence type="ECO:0000313" key="4">
    <source>
        <dbReference type="Proteomes" id="UP000294530"/>
    </source>
</evidence>
<dbReference type="RefSeq" id="XP_067823273.1">
    <property type="nucleotide sequence ID" value="XM_067965859.1"/>
</dbReference>
<sequence>MSDYGFTPIMRSKSRLWARKGALQETDDNESSQGIQAQREAVAGQSVGEPIDLTEPSSEESCGR</sequence>
<feature type="compositionally biased region" description="Polar residues" evidence="1">
    <location>
        <begin position="55"/>
        <end position="64"/>
    </location>
</feature>
<keyword evidence="4" id="KW-1185">Reference proteome</keyword>
<organism evidence="3 4">
    <name type="scientific">Bremia lactucae</name>
    <name type="common">Lettuce downy mildew</name>
    <dbReference type="NCBI Taxonomy" id="4779"/>
    <lineage>
        <taxon>Eukaryota</taxon>
        <taxon>Sar</taxon>
        <taxon>Stramenopiles</taxon>
        <taxon>Oomycota</taxon>
        <taxon>Peronosporomycetes</taxon>
        <taxon>Peronosporales</taxon>
        <taxon>Peronosporaceae</taxon>
        <taxon>Bremia</taxon>
    </lineage>
</organism>
<dbReference type="EMBL" id="SHOA02000018">
    <property type="protein sequence ID" value="TDH73775.1"/>
    <property type="molecule type" value="Genomic_DNA"/>
</dbReference>
<dbReference type="EMBL" id="SHOA02000018">
    <property type="protein sequence ID" value="TDH73806.1"/>
    <property type="molecule type" value="Genomic_DNA"/>
</dbReference>
<name>A0A976IL56_BRELC</name>
<accession>A0A976IL56</accession>
<dbReference type="KEGG" id="blac:94351530"/>
<dbReference type="AlphaFoldDB" id="A0A976IL56"/>
<evidence type="ECO:0000313" key="2">
    <source>
        <dbReference type="EMBL" id="TDH73775.1"/>
    </source>
</evidence>